<protein>
    <submittedName>
        <fullName evidence="1 3">Uncharacterized protein</fullName>
    </submittedName>
</protein>
<proteinExistence type="predicted"/>
<accession>A0A183L2T2</accession>
<dbReference type="EMBL" id="UZAK01046996">
    <property type="protein sequence ID" value="VDP76042.1"/>
    <property type="molecule type" value="Genomic_DNA"/>
</dbReference>
<name>A0A183L2T2_9TREM</name>
<keyword evidence="2" id="KW-1185">Reference proteome</keyword>
<dbReference type="WBParaSite" id="SCUD_0002163901-mRNA-1">
    <property type="protein sequence ID" value="SCUD_0002163901-mRNA-1"/>
    <property type="gene ID" value="SCUD_0002163901"/>
</dbReference>
<dbReference type="STRING" id="6186.A0A183L2T2"/>
<dbReference type="Proteomes" id="UP000279833">
    <property type="component" value="Unassembled WGS sequence"/>
</dbReference>
<evidence type="ECO:0000313" key="2">
    <source>
        <dbReference type="Proteomes" id="UP000279833"/>
    </source>
</evidence>
<gene>
    <name evidence="1" type="ORF">SCUD_LOCUS21636</name>
</gene>
<organism evidence="3">
    <name type="scientific">Schistosoma curassoni</name>
    <dbReference type="NCBI Taxonomy" id="6186"/>
    <lineage>
        <taxon>Eukaryota</taxon>
        <taxon>Metazoa</taxon>
        <taxon>Spiralia</taxon>
        <taxon>Lophotrochozoa</taxon>
        <taxon>Platyhelminthes</taxon>
        <taxon>Trematoda</taxon>
        <taxon>Digenea</taxon>
        <taxon>Strigeidida</taxon>
        <taxon>Schistosomatoidea</taxon>
        <taxon>Schistosomatidae</taxon>
        <taxon>Schistosoma</taxon>
    </lineage>
</organism>
<dbReference type="AlphaFoldDB" id="A0A183L2T2"/>
<reference evidence="1 2" key="2">
    <citation type="submission" date="2018-11" db="EMBL/GenBank/DDBJ databases">
        <authorList>
            <consortium name="Pathogen Informatics"/>
        </authorList>
    </citation>
    <scope>NUCLEOTIDE SEQUENCE [LARGE SCALE GENOMIC DNA]</scope>
    <source>
        <strain evidence="1">Dakar</strain>
        <strain evidence="2">Dakar, Senegal</strain>
    </source>
</reference>
<evidence type="ECO:0000313" key="3">
    <source>
        <dbReference type="WBParaSite" id="SCUD_0002163901-mRNA-1"/>
    </source>
</evidence>
<sequence length="65" mass="7528">MDKLTKCKLETDNHLKQSMCLNCRIPVKENGSTHRLHHKLDNDNTVIKTNQKRIITMNGNKKGKL</sequence>
<evidence type="ECO:0000313" key="1">
    <source>
        <dbReference type="EMBL" id="VDP76042.1"/>
    </source>
</evidence>
<reference evidence="3" key="1">
    <citation type="submission" date="2016-06" db="UniProtKB">
        <authorList>
            <consortium name="WormBaseParasite"/>
        </authorList>
    </citation>
    <scope>IDENTIFICATION</scope>
</reference>